<reference evidence="1" key="1">
    <citation type="submission" date="2019-08" db="EMBL/GenBank/DDBJ databases">
        <title>Three high-quality genomes provides insights into domestication of ducks.</title>
        <authorList>
            <person name="Hou Z.C."/>
            <person name="Zhu F."/>
            <person name="Yin Z.T."/>
            <person name="Zhang F."/>
        </authorList>
    </citation>
    <scope>NUCLEOTIDE SEQUENCE [LARGE SCALE GENOMIC DNA]</scope>
</reference>
<dbReference type="Ensembl" id="ENSAPLT00020007985.1">
    <property type="protein sequence ID" value="ENSAPLP00020007427.1"/>
    <property type="gene ID" value="ENSAPLG00020005460.1"/>
</dbReference>
<dbReference type="SUPFAM" id="SSF50242">
    <property type="entry name" value="TIMP-like"/>
    <property type="match status" value="1"/>
</dbReference>
<name>A0A8B9SK26_ANAPL</name>
<accession>A0A8B9SK26</accession>
<dbReference type="Proteomes" id="UP000694400">
    <property type="component" value="Chromosome 18"/>
</dbReference>
<reference evidence="1" key="3">
    <citation type="submission" date="2025-09" db="UniProtKB">
        <authorList>
            <consortium name="Ensembl"/>
        </authorList>
    </citation>
    <scope>IDENTIFICATION</scope>
</reference>
<evidence type="ECO:0000313" key="1">
    <source>
        <dbReference type="Ensembl" id="ENSAPLP00020007427.1"/>
    </source>
</evidence>
<proteinExistence type="predicted"/>
<reference evidence="1" key="2">
    <citation type="submission" date="2025-08" db="UniProtKB">
        <authorList>
            <consortium name="Ensembl"/>
        </authorList>
    </citation>
    <scope>IDENTIFICATION</scope>
</reference>
<sequence length="111" mass="12669">MELFITWKDCGVHMIVFLVNSDGLYKMNRLSVPPDGCFFRIHILVMDALNCSKPCPDFELGSRYIIPANLLQILRGRLRPGDGLLGSSRSYVKRFNRKRNHKAQGADAKCR</sequence>
<dbReference type="Gene3D" id="2.40.50.120">
    <property type="match status" value="1"/>
</dbReference>
<protein>
    <submittedName>
        <fullName evidence="1">Chromosome 17 open reading frame 58</fullName>
    </submittedName>
</protein>
<dbReference type="PANTHER" id="PTHR35967">
    <property type="entry name" value="UPF0450 PROTEIN C17ORF58"/>
    <property type="match status" value="1"/>
</dbReference>
<evidence type="ECO:0000313" key="2">
    <source>
        <dbReference type="Proteomes" id="UP000694400"/>
    </source>
</evidence>
<organism evidence="1 2">
    <name type="scientific">Anas platyrhynchos</name>
    <name type="common">Mallard</name>
    <name type="synonym">Anas boschas</name>
    <dbReference type="NCBI Taxonomy" id="8839"/>
    <lineage>
        <taxon>Eukaryota</taxon>
        <taxon>Metazoa</taxon>
        <taxon>Chordata</taxon>
        <taxon>Craniata</taxon>
        <taxon>Vertebrata</taxon>
        <taxon>Euteleostomi</taxon>
        <taxon>Archelosauria</taxon>
        <taxon>Archosauria</taxon>
        <taxon>Dinosauria</taxon>
        <taxon>Saurischia</taxon>
        <taxon>Theropoda</taxon>
        <taxon>Coelurosauria</taxon>
        <taxon>Aves</taxon>
        <taxon>Neognathae</taxon>
        <taxon>Galloanserae</taxon>
        <taxon>Anseriformes</taxon>
        <taxon>Anatidae</taxon>
        <taxon>Anatinae</taxon>
        <taxon>Anas</taxon>
    </lineage>
</organism>
<dbReference type="AlphaFoldDB" id="A0A8B9SK26"/>
<dbReference type="InterPro" id="IPR008993">
    <property type="entry name" value="TIMP-like_OB-fold"/>
</dbReference>
<dbReference type="PANTHER" id="PTHR35967:SF1">
    <property type="entry name" value="UPF0450 PROTEIN C17ORF58"/>
    <property type="match status" value="1"/>
</dbReference>